<feature type="transmembrane region" description="Helical" evidence="6">
    <location>
        <begin position="221"/>
        <end position="241"/>
    </location>
</feature>
<evidence type="ECO:0000313" key="8">
    <source>
        <dbReference type="Proteomes" id="UP000814176"/>
    </source>
</evidence>
<protein>
    <submittedName>
        <fullName evidence="7">Heat shock protein 30</fullName>
    </submittedName>
</protein>
<keyword evidence="5 6" id="KW-0472">Membrane</keyword>
<sequence length="279" mass="30613">MGGNRALNLNPPNADLHITTHASDWLWSAFSVFGLSLLVMIGLDLLRPRGTRLFHQIAIVILATFTLGYYSMASDLGATPILVEFRGYGSDPTRQIWYVRYIQWFITFPLLVLEVLLATGLSLSDIITTLFMCIVVVISGLVGALVHSTYKWGYFSFGCAALIYIWYSLLIHGTRTAFPAGGVLRTGYIRSAGYLSFMLITYPICWACSEGGNVISNSGEMIWYGILDILAGPVFLFFYLWHLMDVDYAAFGFASGRSTGITQPEAPTAAAGEKSAPPA</sequence>
<comment type="caution">
    <text evidence="7">The sequence shown here is derived from an EMBL/GenBank/DDBJ whole genome shotgun (WGS) entry which is preliminary data.</text>
</comment>
<dbReference type="PANTHER" id="PTHR28286">
    <property type="match status" value="1"/>
</dbReference>
<dbReference type="SMART" id="SM01021">
    <property type="entry name" value="Bac_rhodopsin"/>
    <property type="match status" value="1"/>
</dbReference>
<dbReference type="GeneID" id="71997774"/>
<keyword evidence="8" id="KW-1185">Reference proteome</keyword>
<dbReference type="RefSeq" id="XP_047783635.1">
    <property type="nucleotide sequence ID" value="XM_047917042.1"/>
</dbReference>
<dbReference type="EMBL" id="JADCUA010000002">
    <property type="protein sequence ID" value="KAH9842588.1"/>
    <property type="molecule type" value="Genomic_DNA"/>
</dbReference>
<dbReference type="InterPro" id="IPR001425">
    <property type="entry name" value="Arc/bac/fun_rhodopsins"/>
</dbReference>
<dbReference type="InterPro" id="IPR043476">
    <property type="entry name" value="Yro2-like_7TM"/>
</dbReference>
<keyword evidence="7" id="KW-0346">Stress response</keyword>
<dbReference type="SUPFAM" id="SSF81321">
    <property type="entry name" value="Family A G protein-coupled receptor-like"/>
    <property type="match status" value="1"/>
</dbReference>
<evidence type="ECO:0000256" key="5">
    <source>
        <dbReference type="ARBA" id="ARBA00023136"/>
    </source>
</evidence>
<dbReference type="Gene3D" id="1.20.1070.10">
    <property type="entry name" value="Rhodopsin 7-helix transmembrane proteins"/>
    <property type="match status" value="1"/>
</dbReference>
<accession>A0ABQ8KW51</accession>
<feature type="transmembrane region" description="Helical" evidence="6">
    <location>
        <begin position="101"/>
        <end position="119"/>
    </location>
</feature>
<name>A0ABQ8KW51_9APHY</name>
<dbReference type="Proteomes" id="UP000814176">
    <property type="component" value="Unassembled WGS sequence"/>
</dbReference>
<evidence type="ECO:0000256" key="4">
    <source>
        <dbReference type="ARBA" id="ARBA00022989"/>
    </source>
</evidence>
<dbReference type="PANTHER" id="PTHR28286:SF1">
    <property type="entry name" value="30 KDA HEAT SHOCK PROTEIN-RELATED"/>
    <property type="match status" value="1"/>
</dbReference>
<feature type="transmembrane region" description="Helical" evidence="6">
    <location>
        <begin position="152"/>
        <end position="171"/>
    </location>
</feature>
<comment type="similarity">
    <text evidence="2">Belongs to the archaeal/bacterial/fungal opsin family.</text>
</comment>
<keyword evidence="4 6" id="KW-1133">Transmembrane helix</keyword>
<evidence type="ECO:0000313" key="7">
    <source>
        <dbReference type="EMBL" id="KAH9842588.1"/>
    </source>
</evidence>
<feature type="transmembrane region" description="Helical" evidence="6">
    <location>
        <begin position="53"/>
        <end position="72"/>
    </location>
</feature>
<feature type="transmembrane region" description="Helical" evidence="6">
    <location>
        <begin position="25"/>
        <end position="46"/>
    </location>
</feature>
<evidence type="ECO:0000256" key="1">
    <source>
        <dbReference type="ARBA" id="ARBA00004141"/>
    </source>
</evidence>
<evidence type="ECO:0000256" key="2">
    <source>
        <dbReference type="ARBA" id="ARBA00008130"/>
    </source>
</evidence>
<feature type="transmembrane region" description="Helical" evidence="6">
    <location>
        <begin position="192"/>
        <end position="209"/>
    </location>
</feature>
<reference evidence="7 8" key="1">
    <citation type="journal article" date="2021" name="Environ. Microbiol.">
        <title>Gene family expansions and transcriptome signatures uncover fungal adaptations to wood decay.</title>
        <authorList>
            <person name="Hage H."/>
            <person name="Miyauchi S."/>
            <person name="Viragh M."/>
            <person name="Drula E."/>
            <person name="Min B."/>
            <person name="Chaduli D."/>
            <person name="Navarro D."/>
            <person name="Favel A."/>
            <person name="Norest M."/>
            <person name="Lesage-Meessen L."/>
            <person name="Balint B."/>
            <person name="Merenyi Z."/>
            <person name="de Eugenio L."/>
            <person name="Morin E."/>
            <person name="Martinez A.T."/>
            <person name="Baldrian P."/>
            <person name="Stursova M."/>
            <person name="Martinez M.J."/>
            <person name="Novotny C."/>
            <person name="Magnuson J.K."/>
            <person name="Spatafora J.W."/>
            <person name="Maurice S."/>
            <person name="Pangilinan J."/>
            <person name="Andreopoulos W."/>
            <person name="LaButti K."/>
            <person name="Hundley H."/>
            <person name="Na H."/>
            <person name="Kuo A."/>
            <person name="Barry K."/>
            <person name="Lipzen A."/>
            <person name="Henrissat B."/>
            <person name="Riley R."/>
            <person name="Ahrendt S."/>
            <person name="Nagy L.G."/>
            <person name="Grigoriev I.V."/>
            <person name="Martin F."/>
            <person name="Rosso M.N."/>
        </authorList>
    </citation>
    <scope>NUCLEOTIDE SEQUENCE [LARGE SCALE GENOMIC DNA]</scope>
    <source>
        <strain evidence="7 8">CIRM-BRFM 1785</strain>
    </source>
</reference>
<comment type="subcellular location">
    <subcellularLocation>
        <location evidence="1">Membrane</location>
        <topology evidence="1">Multi-pass membrane protein</topology>
    </subcellularLocation>
</comment>
<dbReference type="PRINTS" id="PR00251">
    <property type="entry name" value="BACTRLOPSIN"/>
</dbReference>
<dbReference type="CDD" id="cd15239">
    <property type="entry name" value="7tm_YRO2_fungal-like"/>
    <property type="match status" value="1"/>
</dbReference>
<dbReference type="Pfam" id="PF01036">
    <property type="entry name" value="Bac_rhodopsin"/>
    <property type="match status" value="1"/>
</dbReference>
<gene>
    <name evidence="7" type="ORF">C8Q71DRAFT_209919</name>
</gene>
<evidence type="ECO:0000256" key="6">
    <source>
        <dbReference type="SAM" id="Phobius"/>
    </source>
</evidence>
<evidence type="ECO:0000256" key="3">
    <source>
        <dbReference type="ARBA" id="ARBA00022692"/>
    </source>
</evidence>
<proteinExistence type="inferred from homology"/>
<organism evidence="7 8">
    <name type="scientific">Rhodofomes roseus</name>
    <dbReference type="NCBI Taxonomy" id="34475"/>
    <lineage>
        <taxon>Eukaryota</taxon>
        <taxon>Fungi</taxon>
        <taxon>Dikarya</taxon>
        <taxon>Basidiomycota</taxon>
        <taxon>Agaricomycotina</taxon>
        <taxon>Agaricomycetes</taxon>
        <taxon>Polyporales</taxon>
        <taxon>Rhodofomes</taxon>
    </lineage>
</organism>
<feature type="transmembrane region" description="Helical" evidence="6">
    <location>
        <begin position="126"/>
        <end position="146"/>
    </location>
</feature>
<keyword evidence="3 6" id="KW-0812">Transmembrane</keyword>